<keyword evidence="3" id="KW-1185">Reference proteome</keyword>
<gene>
    <name evidence="2" type="ORF">GCM10022207_28310</name>
</gene>
<name>A0ABP7K357_9ACTN</name>
<dbReference type="RefSeq" id="WP_345548327.1">
    <property type="nucleotide sequence ID" value="NZ_BAAAZA010000007.1"/>
</dbReference>
<feature type="domain" description="Pyridoxamine 5'-phosphate oxidase N-terminal" evidence="1">
    <location>
        <begin position="173"/>
        <end position="269"/>
    </location>
</feature>
<sequence length="309" mass="33082">MSTAGFHEGERTIQRLAGVVDEADRLQGMLQPPRPGGGLGAVLAARSFAVLTGRDHDGTLWTSPVHGEPGFLVADGTNVTVHTPPPAGDPLHDAPVPQHVGLLAIDFGIRRRIRVNGELTDGSADTLTILADQAFGNCPSYIQQRDLSVSRAPGHGADAGYPRDTSDAGSLRQDHMELIRNADTFFLGTTHPTRGADASHKGGRPGFVRVEDGEIWWPDYAGNNMFNSLGNIAVDPAAALLFIDFTTGRTLQLSGEARVEWLDPSADEGGTGRRVRFTPRWIRSGEIPLHGDLLSYSPYNPAVTTPRAA</sequence>
<accession>A0ABP7K357</accession>
<comment type="caution">
    <text evidence="2">The sequence shown here is derived from an EMBL/GenBank/DDBJ whole genome shotgun (WGS) entry which is preliminary data.</text>
</comment>
<dbReference type="SUPFAM" id="SSF50475">
    <property type="entry name" value="FMN-binding split barrel"/>
    <property type="match status" value="1"/>
</dbReference>
<dbReference type="PANTHER" id="PTHR42815">
    <property type="entry name" value="FAD-BINDING, PUTATIVE (AFU_ORTHOLOGUE AFUA_6G07600)-RELATED"/>
    <property type="match status" value="1"/>
</dbReference>
<dbReference type="Pfam" id="PF01243">
    <property type="entry name" value="PNPOx_N"/>
    <property type="match status" value="1"/>
</dbReference>
<dbReference type="EMBL" id="BAAAZA010000007">
    <property type="protein sequence ID" value="GAA3862885.1"/>
    <property type="molecule type" value="Genomic_DNA"/>
</dbReference>
<reference evidence="3" key="1">
    <citation type="journal article" date="2019" name="Int. J. Syst. Evol. Microbiol.">
        <title>The Global Catalogue of Microorganisms (GCM) 10K type strain sequencing project: providing services to taxonomists for standard genome sequencing and annotation.</title>
        <authorList>
            <consortium name="The Broad Institute Genomics Platform"/>
            <consortium name="The Broad Institute Genome Sequencing Center for Infectious Disease"/>
            <person name="Wu L."/>
            <person name="Ma J."/>
        </authorList>
    </citation>
    <scope>NUCLEOTIDE SEQUENCE [LARGE SCALE GENOMIC DNA]</scope>
    <source>
        <strain evidence="3">JCM 16578</strain>
    </source>
</reference>
<dbReference type="Proteomes" id="UP001501563">
    <property type="component" value="Unassembled WGS sequence"/>
</dbReference>
<evidence type="ECO:0000313" key="3">
    <source>
        <dbReference type="Proteomes" id="UP001501563"/>
    </source>
</evidence>
<dbReference type="InterPro" id="IPR011576">
    <property type="entry name" value="Pyridox_Oxase_N"/>
</dbReference>
<dbReference type="PANTHER" id="PTHR42815:SF2">
    <property type="entry name" value="FAD-BINDING, PUTATIVE (AFU_ORTHOLOGUE AFUA_6G07600)-RELATED"/>
    <property type="match status" value="1"/>
</dbReference>
<dbReference type="InterPro" id="IPR012349">
    <property type="entry name" value="Split_barrel_FMN-bd"/>
</dbReference>
<evidence type="ECO:0000259" key="1">
    <source>
        <dbReference type="Pfam" id="PF01243"/>
    </source>
</evidence>
<evidence type="ECO:0000313" key="2">
    <source>
        <dbReference type="EMBL" id="GAA3862885.1"/>
    </source>
</evidence>
<dbReference type="Gene3D" id="2.30.110.10">
    <property type="entry name" value="Electron Transport, Fmn-binding Protein, Chain A"/>
    <property type="match status" value="1"/>
</dbReference>
<organism evidence="2 3">
    <name type="scientific">Streptomyces lannensis</name>
    <dbReference type="NCBI Taxonomy" id="766498"/>
    <lineage>
        <taxon>Bacteria</taxon>
        <taxon>Bacillati</taxon>
        <taxon>Actinomycetota</taxon>
        <taxon>Actinomycetes</taxon>
        <taxon>Kitasatosporales</taxon>
        <taxon>Streptomycetaceae</taxon>
        <taxon>Streptomyces</taxon>
    </lineage>
</organism>
<protein>
    <submittedName>
        <fullName evidence="2">Pyridoxamine 5'-phosphate oxidase family protein</fullName>
    </submittedName>
</protein>
<proteinExistence type="predicted"/>